<dbReference type="CDD" id="cd03020">
    <property type="entry name" value="DsbA_DsbC_DsbG"/>
    <property type="match status" value="1"/>
</dbReference>
<dbReference type="Pfam" id="PF06586">
    <property type="entry name" value="TraK_N"/>
    <property type="match status" value="1"/>
</dbReference>
<dbReference type="AlphaFoldDB" id="A0A2A2K4G3"/>
<dbReference type="Pfam" id="PF05309">
    <property type="entry name" value="TraE"/>
    <property type="match status" value="1"/>
</dbReference>
<evidence type="ECO:0000313" key="15">
    <source>
        <dbReference type="Proteomes" id="UP000218231"/>
    </source>
</evidence>
<dbReference type="PANTHER" id="PTHR35272">
    <property type="entry name" value="THIOL:DISULFIDE INTERCHANGE PROTEIN DSBC-RELATED"/>
    <property type="match status" value="1"/>
</dbReference>
<gene>
    <name evidence="14" type="ORF">WR25_25982</name>
</gene>
<keyword evidence="6" id="KW-0676">Redox-active center</keyword>
<dbReference type="Pfam" id="PF23536">
    <property type="entry name" value="TraK_C"/>
    <property type="match status" value="1"/>
</dbReference>
<feature type="transmembrane region" description="Helical" evidence="9">
    <location>
        <begin position="26"/>
        <end position="52"/>
    </location>
</feature>
<dbReference type="InterPro" id="IPR007973">
    <property type="entry name" value="Pilus_assembly_TraE"/>
</dbReference>
<evidence type="ECO:0000259" key="11">
    <source>
        <dbReference type="Pfam" id="PF10411"/>
    </source>
</evidence>
<keyword evidence="3" id="KW-0732">Signal</keyword>
<keyword evidence="4" id="KW-0574">Periplasm</keyword>
<feature type="region of interest" description="Disordered" evidence="8">
    <location>
        <begin position="1064"/>
        <end position="1084"/>
    </location>
</feature>
<dbReference type="CDD" id="cd16430">
    <property type="entry name" value="TraB"/>
    <property type="match status" value="1"/>
</dbReference>
<keyword evidence="9" id="KW-0472">Membrane</keyword>
<feature type="transmembrane region" description="Helical" evidence="9">
    <location>
        <begin position="102"/>
        <end position="120"/>
    </location>
</feature>
<feature type="region of interest" description="Disordered" evidence="8">
    <location>
        <begin position="518"/>
        <end position="538"/>
    </location>
</feature>
<dbReference type="InterPro" id="IPR036249">
    <property type="entry name" value="Thioredoxin-like_sf"/>
</dbReference>
<evidence type="ECO:0000256" key="9">
    <source>
        <dbReference type="SAM" id="Phobius"/>
    </source>
</evidence>
<evidence type="ECO:0000256" key="6">
    <source>
        <dbReference type="ARBA" id="ARBA00023284"/>
    </source>
</evidence>
<dbReference type="Pfam" id="PF13098">
    <property type="entry name" value="Thioredoxin_2"/>
    <property type="match status" value="1"/>
</dbReference>
<dbReference type="InterPro" id="IPR009094">
    <property type="entry name" value="DiS-bond_isomerase_DsbC/G_N_sf"/>
</dbReference>
<dbReference type="InterPro" id="IPR009838">
    <property type="entry name" value="T4SS_TraL"/>
</dbReference>
<comment type="subcellular location">
    <subcellularLocation>
        <location evidence="1">Periplasm</location>
    </subcellularLocation>
</comment>
<dbReference type="SUPFAM" id="SSF52833">
    <property type="entry name" value="Thioredoxin-like"/>
    <property type="match status" value="1"/>
</dbReference>
<comment type="caution">
    <text evidence="14">The sequence shown here is derived from an EMBL/GenBank/DDBJ whole genome shotgun (WGS) entry which is preliminary data.</text>
</comment>
<dbReference type="Gene3D" id="3.10.450.70">
    <property type="entry name" value="Disulphide bond isomerase, DsbC/G, N-terminal"/>
    <property type="match status" value="1"/>
</dbReference>
<proteinExistence type="inferred from homology"/>
<dbReference type="GO" id="GO:0019867">
    <property type="term" value="C:outer membrane"/>
    <property type="evidence" value="ECO:0007669"/>
    <property type="project" value="InterPro"/>
</dbReference>
<feature type="domain" description="TraK C-terminal" evidence="13">
    <location>
        <begin position="420"/>
        <end position="516"/>
    </location>
</feature>
<evidence type="ECO:0000256" key="4">
    <source>
        <dbReference type="ARBA" id="ARBA00022764"/>
    </source>
</evidence>
<dbReference type="InterPro" id="IPR012336">
    <property type="entry name" value="Thioredoxin-like_fold"/>
</dbReference>
<evidence type="ECO:0000259" key="12">
    <source>
        <dbReference type="Pfam" id="PF13098"/>
    </source>
</evidence>
<evidence type="ECO:0000313" key="14">
    <source>
        <dbReference type="EMBL" id="PAV68876.1"/>
    </source>
</evidence>
<keyword evidence="9" id="KW-1133">Transmembrane helix</keyword>
<evidence type="ECO:0000256" key="5">
    <source>
        <dbReference type="ARBA" id="ARBA00023157"/>
    </source>
</evidence>
<reference evidence="14 15" key="1">
    <citation type="journal article" date="2017" name="Curr. Biol.">
        <title>Genome architecture and evolution of a unichromosomal asexual nematode.</title>
        <authorList>
            <person name="Fradin H."/>
            <person name="Zegar C."/>
            <person name="Gutwein M."/>
            <person name="Lucas J."/>
            <person name="Kovtun M."/>
            <person name="Corcoran D."/>
            <person name="Baugh L.R."/>
            <person name="Kiontke K."/>
            <person name="Gunsalus K."/>
            <person name="Fitch D.H."/>
            <person name="Piano F."/>
        </authorList>
    </citation>
    <scope>NUCLEOTIDE SEQUENCE [LARGE SCALE GENOMIC DNA]</scope>
    <source>
        <strain evidence="14">PF1309</strain>
    </source>
</reference>
<dbReference type="InterPro" id="IPR005498">
    <property type="entry name" value="T4SS_VirB10/TraB/TrbI"/>
</dbReference>
<evidence type="ECO:0000259" key="10">
    <source>
        <dbReference type="Pfam" id="PF06586"/>
    </source>
</evidence>
<protein>
    <submittedName>
        <fullName evidence="14">Uncharacterized protein</fullName>
    </submittedName>
</protein>
<evidence type="ECO:0000256" key="2">
    <source>
        <dbReference type="ARBA" id="ARBA00009813"/>
    </source>
</evidence>
<dbReference type="InterPro" id="IPR033954">
    <property type="entry name" value="DiS-bond_Isoase_DsbC/G"/>
</dbReference>
<evidence type="ECO:0000256" key="1">
    <source>
        <dbReference type="ARBA" id="ARBA00004418"/>
    </source>
</evidence>
<comment type="similarity">
    <text evidence="2">Belongs to the thioredoxin family. DsbC subfamily.</text>
</comment>
<sequence length="1225" mass="130021">MSADKYVIPSHLDDPELIGFWTLDEFLFMVIPFVWGILSQHIIIGIALGFAGWWGLKRAKAGRAASWLIHLAYWHLPGGFPSLRATPPSYLRLMRVLRQRNLLGVVALVLAAAVAILLLVSATRDREVVLQPVLRSPLTVSSAGVSREYLEMVTRDTAILTLDRSPSNLDYWMNSVLDIVSPRAQGKIKADLLRIVNEQRGSSISQYFTLQSMKIDPAKLQSSPGADLPVRLGIYGHVAEAHRLRNGAAREEGRPGMSSYLAFGSAAVGTVLASRPFCYLSRLAGGALIGASIFLFASPAFADQNLQVSDGAAVQCNASAKDLTRISLVQDEFASVSKINTGNPNDDFSVVNEPVRGDIYLSVPDGYARTMLSFFATSKRGYVYKFACRITGNEAAQVFLSNPAIEKAEAGDDAPAGRVAAVAANPQESAIQLIQAMYANRVGDGYEMTQREIRPVLVGDLKVQMIAEYRGADLTGHILRIENTGSAEKVLTDAMVAPRGALAVSIAEPKLPAGKDMFSRNRKSLDAPDSDGVSPVASELAGNDATKKKQQLMLGGVAAVALVAASFYILPGSDPKDHSADTSEEVKVSTKDMMNRNLSEQEWMALSENRFDSTENQLKGINGTNHRVDQLSEQIEQLKSQNQSMASDGQRVVSAYQTENEQLRRQINERASAPPAPGPAAMYGPAGTALYQRPEGAGGAQVPQAPAAARLSEVKMVSFQTAGGTATQVEKGNTVYTDSPNYLPPNSFATARVIVGVDAAAGVQSQTDPLPVVLRVTGTARSVLQNGKLLTTRIQGCLINGAARGELSSEKVYVKLQKMTCPQPGGRYAVSEVKGFIAFGGKTGVRGRVVSREGSLVGQAFLAGLVGGIGRGFATNTNLALQPGNVVVGGKRQQLGMGDIAQGGLGNGVAESGDMVSKYLIERAEQYQPVIEMPTGVDVEIVFLEGVHSALFAVAVLASPLIGFGAAGYASSLGLVGTSDGQVAALLKERLPKTQVSGLDCSKVAGLCEVTAGQNLFYVDRSARYLVIGRVYDMDTRQDLTAARLLEINPDMLVGGAAKANAAAEAGAPPTPPGSAPARPSAPSIRSLPISTLPAAGAIEWGPRSGRTVTVFSDFQCGYCRALTNTLRSMNVRVIERPISTLGSRDLANRVYCAKNREEALHAAYAGEPVRGSGSCDTSGLDANEAFARKHGLAGTPVIVRGDGAAIEGYRPREFLAGWLAGKPS</sequence>
<dbReference type="PANTHER" id="PTHR35272:SF3">
    <property type="entry name" value="THIOL:DISULFIDE INTERCHANGE PROTEIN DSBC"/>
    <property type="match status" value="1"/>
</dbReference>
<dbReference type="InterPro" id="IPR051470">
    <property type="entry name" value="Thiol:disulfide_interchange"/>
</dbReference>
<keyword evidence="9" id="KW-0812">Transmembrane</keyword>
<dbReference type="OrthoDB" id="10266584at2759"/>
<dbReference type="Pfam" id="PF03743">
    <property type="entry name" value="TrbI"/>
    <property type="match status" value="1"/>
</dbReference>
<evidence type="ECO:0000256" key="7">
    <source>
        <dbReference type="SAM" id="Coils"/>
    </source>
</evidence>
<feature type="domain" description="Disulphide bond isomerase DsbC/G N-terminal" evidence="11">
    <location>
        <begin position="980"/>
        <end position="1042"/>
    </location>
</feature>
<dbReference type="InterPro" id="IPR010563">
    <property type="entry name" value="TraK_N"/>
</dbReference>
<keyword evidence="7" id="KW-0175">Coiled coil</keyword>
<name>A0A2A2K4G3_9BILA</name>
<dbReference type="InterPro" id="IPR055397">
    <property type="entry name" value="TraK_C"/>
</dbReference>
<feature type="domain" description="TraK N-terminal" evidence="10">
    <location>
        <begin position="307"/>
        <end position="407"/>
    </location>
</feature>
<dbReference type="EMBL" id="LIAE01009663">
    <property type="protein sequence ID" value="PAV68876.1"/>
    <property type="molecule type" value="Genomic_DNA"/>
</dbReference>
<evidence type="ECO:0000256" key="8">
    <source>
        <dbReference type="SAM" id="MobiDB-lite"/>
    </source>
</evidence>
<evidence type="ECO:0000256" key="3">
    <source>
        <dbReference type="ARBA" id="ARBA00022729"/>
    </source>
</evidence>
<evidence type="ECO:0000259" key="13">
    <source>
        <dbReference type="Pfam" id="PF23536"/>
    </source>
</evidence>
<dbReference type="InterPro" id="IPR018950">
    <property type="entry name" value="DiS-bond_isomerase_DsbC/G_N"/>
</dbReference>
<organism evidence="14 15">
    <name type="scientific">Diploscapter pachys</name>
    <dbReference type="NCBI Taxonomy" id="2018661"/>
    <lineage>
        <taxon>Eukaryota</taxon>
        <taxon>Metazoa</taxon>
        <taxon>Ecdysozoa</taxon>
        <taxon>Nematoda</taxon>
        <taxon>Chromadorea</taxon>
        <taxon>Rhabditida</taxon>
        <taxon>Rhabditina</taxon>
        <taxon>Rhabditomorpha</taxon>
        <taxon>Rhabditoidea</taxon>
        <taxon>Rhabditidae</taxon>
        <taxon>Diploscapter</taxon>
    </lineage>
</organism>
<keyword evidence="15" id="KW-1185">Reference proteome</keyword>
<feature type="coiled-coil region" evidence="7">
    <location>
        <begin position="621"/>
        <end position="648"/>
    </location>
</feature>
<dbReference type="SUPFAM" id="SSF54423">
    <property type="entry name" value="DsbC/DsbG N-terminal domain-like"/>
    <property type="match status" value="1"/>
</dbReference>
<dbReference type="Gene3D" id="3.40.30.10">
    <property type="entry name" value="Glutaredoxin"/>
    <property type="match status" value="1"/>
</dbReference>
<dbReference type="Pfam" id="PF10411">
    <property type="entry name" value="DsbC_N"/>
    <property type="match status" value="1"/>
</dbReference>
<dbReference type="NCBIfam" id="TIGR02762">
    <property type="entry name" value="TraL_TIGR"/>
    <property type="match status" value="1"/>
</dbReference>
<keyword evidence="5" id="KW-1015">Disulfide bond</keyword>
<feature type="domain" description="Thioredoxin-like fold" evidence="12">
    <location>
        <begin position="1107"/>
        <end position="1220"/>
    </location>
</feature>
<dbReference type="Proteomes" id="UP000218231">
    <property type="component" value="Unassembled WGS sequence"/>
</dbReference>
<accession>A0A2A2K4G3</accession>